<dbReference type="AlphaFoldDB" id="A0A2G8SNE6"/>
<comment type="caution">
    <text evidence="2">The sequence shown here is derived from an EMBL/GenBank/DDBJ whole genome shotgun (WGS) entry which is preliminary data.</text>
</comment>
<gene>
    <name evidence="2" type="ORF">GSI_02886</name>
</gene>
<feature type="domain" description="Carboxymuconolactone decarboxylase-like" evidence="1">
    <location>
        <begin position="38"/>
        <end position="97"/>
    </location>
</feature>
<reference evidence="2 3" key="1">
    <citation type="journal article" date="2015" name="Sci. Rep.">
        <title>Chromosome-level genome map provides insights into diverse defense mechanisms in the medicinal fungus Ganoderma sinense.</title>
        <authorList>
            <person name="Zhu Y."/>
            <person name="Xu J."/>
            <person name="Sun C."/>
            <person name="Zhou S."/>
            <person name="Xu H."/>
            <person name="Nelson D.R."/>
            <person name="Qian J."/>
            <person name="Song J."/>
            <person name="Luo H."/>
            <person name="Xiang L."/>
            <person name="Li Y."/>
            <person name="Xu Z."/>
            <person name="Ji A."/>
            <person name="Wang L."/>
            <person name="Lu S."/>
            <person name="Hayward A."/>
            <person name="Sun W."/>
            <person name="Li X."/>
            <person name="Schwartz D.C."/>
            <person name="Wang Y."/>
            <person name="Chen S."/>
        </authorList>
    </citation>
    <scope>NUCLEOTIDE SEQUENCE [LARGE SCALE GENOMIC DNA]</scope>
    <source>
        <strain evidence="2 3">ZZ0214-1</strain>
    </source>
</reference>
<dbReference type="OrthoDB" id="9998495at2759"/>
<protein>
    <recommendedName>
        <fullName evidence="1">Carboxymuconolactone decarboxylase-like domain-containing protein</fullName>
    </recommendedName>
</protein>
<dbReference type="GO" id="GO:0051920">
    <property type="term" value="F:peroxiredoxin activity"/>
    <property type="evidence" value="ECO:0007669"/>
    <property type="project" value="InterPro"/>
</dbReference>
<accession>A0A2G8SNE6</accession>
<dbReference type="InterPro" id="IPR003779">
    <property type="entry name" value="CMD-like"/>
</dbReference>
<dbReference type="Gene3D" id="1.20.1290.10">
    <property type="entry name" value="AhpD-like"/>
    <property type="match status" value="1"/>
</dbReference>
<dbReference type="EMBL" id="AYKW01000004">
    <property type="protein sequence ID" value="PIL35098.1"/>
    <property type="molecule type" value="Genomic_DNA"/>
</dbReference>
<dbReference type="InterPro" id="IPR029032">
    <property type="entry name" value="AhpD-like"/>
</dbReference>
<dbReference type="PANTHER" id="PTHR34846:SF11">
    <property type="entry name" value="4-CARBOXYMUCONOLACTONE DECARBOXYLASE FAMILY PROTEIN (AFU_ORTHOLOGUE AFUA_6G11590)"/>
    <property type="match status" value="1"/>
</dbReference>
<evidence type="ECO:0000259" key="1">
    <source>
        <dbReference type="Pfam" id="PF02627"/>
    </source>
</evidence>
<dbReference type="Pfam" id="PF02627">
    <property type="entry name" value="CMD"/>
    <property type="match status" value="1"/>
</dbReference>
<dbReference type="PANTHER" id="PTHR34846">
    <property type="entry name" value="4-CARBOXYMUCONOLACTONE DECARBOXYLASE FAMILY PROTEIN (AFU_ORTHOLOGUE AFUA_6G11590)"/>
    <property type="match status" value="1"/>
</dbReference>
<evidence type="ECO:0000313" key="3">
    <source>
        <dbReference type="Proteomes" id="UP000230002"/>
    </source>
</evidence>
<keyword evidence="3" id="KW-1185">Reference proteome</keyword>
<name>A0A2G8SNE6_9APHY</name>
<sequence>MRVPYAPEDTPGLIADEIRARRGGRGLSPLDTMLLNAPPIAAGWSKLLGAVRTGSTLEDDLREIMILRIAVRNKASFEWVQHEPVARAAGVTTEQLAVIGDIHVPRELLISDGPGQLSHIQALAIQLADSMTVNVQVEDEVFEALRRAFVERGEDEAAVNRKIVEAVATCATYNMVSRFLVALDVDERANVPCPVPGR</sequence>
<dbReference type="STRING" id="1077348.A0A2G8SNE6"/>
<proteinExistence type="predicted"/>
<organism evidence="2 3">
    <name type="scientific">Ganoderma sinense ZZ0214-1</name>
    <dbReference type="NCBI Taxonomy" id="1077348"/>
    <lineage>
        <taxon>Eukaryota</taxon>
        <taxon>Fungi</taxon>
        <taxon>Dikarya</taxon>
        <taxon>Basidiomycota</taxon>
        <taxon>Agaricomycotina</taxon>
        <taxon>Agaricomycetes</taxon>
        <taxon>Polyporales</taxon>
        <taxon>Polyporaceae</taxon>
        <taxon>Ganoderma</taxon>
    </lineage>
</organism>
<evidence type="ECO:0000313" key="2">
    <source>
        <dbReference type="EMBL" id="PIL35098.1"/>
    </source>
</evidence>
<dbReference type="SUPFAM" id="SSF69118">
    <property type="entry name" value="AhpD-like"/>
    <property type="match status" value="1"/>
</dbReference>
<dbReference type="Proteomes" id="UP000230002">
    <property type="component" value="Unassembled WGS sequence"/>
</dbReference>